<accession>A0AAE1Q1I9</accession>
<name>A0AAE1Q1I9_9EUCA</name>
<reference evidence="1" key="1">
    <citation type="submission" date="2023-11" db="EMBL/GenBank/DDBJ databases">
        <title>Genome assemblies of two species of porcelain crab, Petrolisthes cinctipes and Petrolisthes manimaculis (Anomura: Porcellanidae).</title>
        <authorList>
            <person name="Angst P."/>
        </authorList>
    </citation>
    <scope>NUCLEOTIDE SEQUENCE</scope>
    <source>
        <strain evidence="1">PB745_02</strain>
        <tissue evidence="1">Gill</tissue>
    </source>
</reference>
<evidence type="ECO:0000313" key="2">
    <source>
        <dbReference type="Proteomes" id="UP001292094"/>
    </source>
</evidence>
<organism evidence="1 2">
    <name type="scientific">Petrolisthes manimaculis</name>
    <dbReference type="NCBI Taxonomy" id="1843537"/>
    <lineage>
        <taxon>Eukaryota</taxon>
        <taxon>Metazoa</taxon>
        <taxon>Ecdysozoa</taxon>
        <taxon>Arthropoda</taxon>
        <taxon>Crustacea</taxon>
        <taxon>Multicrustacea</taxon>
        <taxon>Malacostraca</taxon>
        <taxon>Eumalacostraca</taxon>
        <taxon>Eucarida</taxon>
        <taxon>Decapoda</taxon>
        <taxon>Pleocyemata</taxon>
        <taxon>Anomura</taxon>
        <taxon>Galatheoidea</taxon>
        <taxon>Porcellanidae</taxon>
        <taxon>Petrolisthes</taxon>
    </lineage>
</organism>
<comment type="caution">
    <text evidence="1">The sequence shown here is derived from an EMBL/GenBank/DDBJ whole genome shotgun (WGS) entry which is preliminary data.</text>
</comment>
<protein>
    <submittedName>
        <fullName evidence="1">Uncharacterized protein</fullName>
    </submittedName>
</protein>
<gene>
    <name evidence="1" type="ORF">Pmani_011017</name>
</gene>
<evidence type="ECO:0000313" key="1">
    <source>
        <dbReference type="EMBL" id="KAK4317936.1"/>
    </source>
</evidence>
<sequence>MTGGKDGDGGGPEEWMEVVEVRMEVMEEVVEVRLEVVEVRMEVVELRMEVMEEVVEVRVEVVEVRMEVVELRIEVMEEVVEVRMEVIEEQGGGDHDSFLLHNLEIKTTCARIYGVLWWDRLCLLGRRGVIVVAACRGVTIRRW</sequence>
<dbReference type="Proteomes" id="UP001292094">
    <property type="component" value="Unassembled WGS sequence"/>
</dbReference>
<dbReference type="AlphaFoldDB" id="A0AAE1Q1I9"/>
<keyword evidence="2" id="KW-1185">Reference proteome</keyword>
<dbReference type="EMBL" id="JAWZYT010000879">
    <property type="protein sequence ID" value="KAK4317936.1"/>
    <property type="molecule type" value="Genomic_DNA"/>
</dbReference>
<proteinExistence type="predicted"/>